<dbReference type="AlphaFoldDB" id="A0A0D2SGB7"/>
<dbReference type="EMBL" id="CM001746">
    <property type="protein sequence ID" value="KJB40916.1"/>
    <property type="molecule type" value="Genomic_DNA"/>
</dbReference>
<dbReference type="SUPFAM" id="SSF53756">
    <property type="entry name" value="UDP-Glycosyltransferase/glycogen phosphorylase"/>
    <property type="match status" value="1"/>
</dbReference>
<accession>A0A0D2SGB7</accession>
<dbReference type="Gramene" id="KJB40916">
    <property type="protein sequence ID" value="KJB40916"/>
    <property type="gene ID" value="B456_007G082300"/>
</dbReference>
<name>A0A0D2SGB7_GOSRA</name>
<sequence>MKLHSDIEMIKDEGGIIRKEEIKSKVEQLVGDENFKTRAVELKQMVTKSVGDGGSSDKVFKNFVQWLKS</sequence>
<proteinExistence type="predicted"/>
<gene>
    <name evidence="1" type="ORF">B456_007G082300</name>
</gene>
<evidence type="ECO:0000313" key="1">
    <source>
        <dbReference type="EMBL" id="KJB40916.1"/>
    </source>
</evidence>
<keyword evidence="2" id="KW-1185">Reference proteome</keyword>
<protein>
    <submittedName>
        <fullName evidence="1">Uncharacterized protein</fullName>
    </submittedName>
</protein>
<dbReference type="Gene3D" id="3.40.50.2000">
    <property type="entry name" value="Glycogen Phosphorylase B"/>
    <property type="match status" value="2"/>
</dbReference>
<dbReference type="Proteomes" id="UP000032304">
    <property type="component" value="Chromosome 7"/>
</dbReference>
<reference evidence="1 2" key="1">
    <citation type="journal article" date="2012" name="Nature">
        <title>Repeated polyploidization of Gossypium genomes and the evolution of spinnable cotton fibres.</title>
        <authorList>
            <person name="Paterson A.H."/>
            <person name="Wendel J.F."/>
            <person name="Gundlach H."/>
            <person name="Guo H."/>
            <person name="Jenkins J."/>
            <person name="Jin D."/>
            <person name="Llewellyn D."/>
            <person name="Showmaker K.C."/>
            <person name="Shu S."/>
            <person name="Udall J."/>
            <person name="Yoo M.J."/>
            <person name="Byers R."/>
            <person name="Chen W."/>
            <person name="Doron-Faigenboim A."/>
            <person name="Duke M.V."/>
            <person name="Gong L."/>
            <person name="Grimwood J."/>
            <person name="Grover C."/>
            <person name="Grupp K."/>
            <person name="Hu G."/>
            <person name="Lee T.H."/>
            <person name="Li J."/>
            <person name="Lin L."/>
            <person name="Liu T."/>
            <person name="Marler B.S."/>
            <person name="Page J.T."/>
            <person name="Roberts A.W."/>
            <person name="Romanel E."/>
            <person name="Sanders W.S."/>
            <person name="Szadkowski E."/>
            <person name="Tan X."/>
            <person name="Tang H."/>
            <person name="Xu C."/>
            <person name="Wang J."/>
            <person name="Wang Z."/>
            <person name="Zhang D."/>
            <person name="Zhang L."/>
            <person name="Ashrafi H."/>
            <person name="Bedon F."/>
            <person name="Bowers J.E."/>
            <person name="Brubaker C.L."/>
            <person name="Chee P.W."/>
            <person name="Das S."/>
            <person name="Gingle A.R."/>
            <person name="Haigler C.H."/>
            <person name="Harker D."/>
            <person name="Hoffmann L.V."/>
            <person name="Hovav R."/>
            <person name="Jones D.C."/>
            <person name="Lemke C."/>
            <person name="Mansoor S."/>
            <person name="ur Rahman M."/>
            <person name="Rainville L.N."/>
            <person name="Rambani A."/>
            <person name="Reddy U.K."/>
            <person name="Rong J.K."/>
            <person name="Saranga Y."/>
            <person name="Scheffler B.E."/>
            <person name="Scheffler J.A."/>
            <person name="Stelly D.M."/>
            <person name="Triplett B.A."/>
            <person name="Van Deynze A."/>
            <person name="Vaslin M.F."/>
            <person name="Waghmare V.N."/>
            <person name="Walford S.A."/>
            <person name="Wright R.J."/>
            <person name="Zaki E.A."/>
            <person name="Zhang T."/>
            <person name="Dennis E.S."/>
            <person name="Mayer K.F."/>
            <person name="Peterson D.G."/>
            <person name="Rokhsar D.S."/>
            <person name="Wang X."/>
            <person name="Schmutz J."/>
        </authorList>
    </citation>
    <scope>NUCLEOTIDE SEQUENCE [LARGE SCALE GENOMIC DNA]</scope>
</reference>
<organism evidence="1 2">
    <name type="scientific">Gossypium raimondii</name>
    <name type="common">Peruvian cotton</name>
    <name type="synonym">Gossypium klotzschianum subsp. raimondii</name>
    <dbReference type="NCBI Taxonomy" id="29730"/>
    <lineage>
        <taxon>Eukaryota</taxon>
        <taxon>Viridiplantae</taxon>
        <taxon>Streptophyta</taxon>
        <taxon>Embryophyta</taxon>
        <taxon>Tracheophyta</taxon>
        <taxon>Spermatophyta</taxon>
        <taxon>Magnoliopsida</taxon>
        <taxon>eudicotyledons</taxon>
        <taxon>Gunneridae</taxon>
        <taxon>Pentapetalae</taxon>
        <taxon>rosids</taxon>
        <taxon>malvids</taxon>
        <taxon>Malvales</taxon>
        <taxon>Malvaceae</taxon>
        <taxon>Malvoideae</taxon>
        <taxon>Gossypium</taxon>
    </lineage>
</organism>
<evidence type="ECO:0000313" key="2">
    <source>
        <dbReference type="Proteomes" id="UP000032304"/>
    </source>
</evidence>